<accession>A0A934J674</accession>
<dbReference type="InterPro" id="IPR001119">
    <property type="entry name" value="SLH_dom"/>
</dbReference>
<dbReference type="SUPFAM" id="SSF49265">
    <property type="entry name" value="Fibronectin type III"/>
    <property type="match status" value="1"/>
</dbReference>
<dbReference type="AlphaFoldDB" id="A0A934J674"/>
<dbReference type="Pfam" id="PF19078">
    <property type="entry name" value="Big_12"/>
    <property type="match status" value="1"/>
</dbReference>
<dbReference type="EMBL" id="JAELUP010000031">
    <property type="protein sequence ID" value="MBJ6361506.1"/>
    <property type="molecule type" value="Genomic_DNA"/>
</dbReference>
<dbReference type="InterPro" id="IPR042229">
    <property type="entry name" value="Listeria/Bacterioides_rpt_sf"/>
</dbReference>
<dbReference type="PANTHER" id="PTHR43308">
    <property type="entry name" value="OUTER MEMBRANE PROTEIN ALPHA-RELATED"/>
    <property type="match status" value="1"/>
</dbReference>
<dbReference type="Proteomes" id="UP000640274">
    <property type="component" value="Unassembled WGS sequence"/>
</dbReference>
<dbReference type="InterPro" id="IPR032179">
    <property type="entry name" value="Cry22Aa_Ig-like"/>
</dbReference>
<dbReference type="PANTHER" id="PTHR43308:SF5">
    <property type="entry name" value="S-LAYER PROTEIN _ PEPTIDOGLYCAN ENDO-BETA-N-ACETYLGLUCOSAMINIDASE"/>
    <property type="match status" value="1"/>
</dbReference>
<dbReference type="Pfam" id="PF16403">
    <property type="entry name" value="Bact_surface_Ig-like"/>
    <property type="match status" value="2"/>
</dbReference>
<reference evidence="4" key="1">
    <citation type="submission" date="2020-12" db="EMBL/GenBank/DDBJ databases">
        <authorList>
            <person name="Huq M.A."/>
        </authorList>
    </citation>
    <scope>NUCLEOTIDE SEQUENCE</scope>
    <source>
        <strain evidence="4">MAHUQ-46</strain>
    </source>
</reference>
<dbReference type="Gene3D" id="2.60.40.10">
    <property type="entry name" value="Immunoglobulins"/>
    <property type="match status" value="3"/>
</dbReference>
<sequence length="1117" mass="121205">MSFSLFSEVFYADGFVWMIPQETNQVVRMNPETGEMRGYDIWADGYSPSVRYGQFSGGVYDGENLWLIPAIADNVLKINTRTGSLTRFRNWPDDFNRGNAPFFKGGVYDGRYIWMVPSSANQIVRLDPLDGSMQGYSDWPEGFQLEPYAFSGAVYHEGSIWFIPSRANQVIKMDTETEELTGYHDWPSGYVNRSYAFNGGVFDGENIWMIPYGANQVVKMNAETGIMTGYDWSLSHMNQAAFDGQNIWSRLAGSNEMIKIDTATSEIEVFQVSNEYSGSYLSTFDGLNVWMIATYKPSSQPPDAVRISSVPIMNPAIVEEGQVKLSWQPVNGAVEYTISQSLTPSSSGTAIATVTGAEHVYTVTNQPEEVPYYYTVRAIFAGRESRPSNEVEAIVLSDNVNLSGLTLSAGELSPTFSEDTTSYTVNVSNETSSIVLTPTVMDARSEITINGEPATSGSPFGPVALELGSNSIEVEVIAQSGAAKKYMVDVIRQFPDQRVEFHLNGGTMEQASVIDVPYGSRISEPAPLPQLAGYVFAGWYTDESWLQQAEFPLTVEQDIALYAKWDPLPTVLLNSTAGDPLNGPFTVTASFSKAVTGFTLDDVLVSNGTGSNFNVVSEMTYTFVVTPSTDGQVTVEIPAGVAQDAAGNENVASEPLVRTYDGTAPVIALNGADPLVIAVNADYEEPGATAQDALDGDVTAAISITGNIDTATVGSYERHYVVTDRAGNQAETRRTVHVIDPPLLNLEGPAEISIKQGSTFRDPGAAATDAYYGDLSDQIMVSGTVDTGRAGVYTLRYTVANPIGQTAEAIRKVTVTRAVFYPSNFLSDNTRLKTLEVHAGGQRVSLTPSFTPDQFTYMAETEAKQVEVQASAEHAAAQVTWQDQPLNDGIRVELREGENILDLIVQAQDGTRKTYTLKINRTIPAKPIDPEAPVEPKTPIVEFTDIAGHWAEKDIRLAAGKGIVSGYPAGAFKPNNAVTRAEFTVMLAGVLNLGDKILTLTFTDEDQIAEWSRAAVAQTVQAGIIIGYEDGSFRPSSKITRAEMAVMIARALKLQFDPGVSTPFIDDEAIPGWSVGAVEAIRQLGIVGGRGGNRFEPGETATRAEATVMLLRMLEHN</sequence>
<dbReference type="Pfam" id="PF00395">
    <property type="entry name" value="SLH"/>
    <property type="match status" value="3"/>
</dbReference>
<dbReference type="Gene3D" id="2.60.40.4270">
    <property type="entry name" value="Listeria-Bacteroides repeat domain"/>
    <property type="match status" value="1"/>
</dbReference>
<feature type="domain" description="SLH" evidence="3">
    <location>
        <begin position="1063"/>
        <end position="1117"/>
    </location>
</feature>
<dbReference type="InterPro" id="IPR011048">
    <property type="entry name" value="Haem_d1_sf"/>
</dbReference>
<evidence type="ECO:0000313" key="4">
    <source>
        <dbReference type="EMBL" id="MBJ6361506.1"/>
    </source>
</evidence>
<dbReference type="Pfam" id="PF12733">
    <property type="entry name" value="Cadherin-like"/>
    <property type="match status" value="2"/>
</dbReference>
<dbReference type="PROSITE" id="PS51272">
    <property type="entry name" value="SLH"/>
    <property type="match status" value="3"/>
</dbReference>
<dbReference type="NCBIfam" id="TIGR02543">
    <property type="entry name" value="List_Bact_rpt"/>
    <property type="match status" value="1"/>
</dbReference>
<feature type="domain" description="SLH" evidence="3">
    <location>
        <begin position="999"/>
        <end position="1062"/>
    </location>
</feature>
<dbReference type="InterPro" id="IPR003961">
    <property type="entry name" value="FN3_dom"/>
</dbReference>
<feature type="domain" description="SLH" evidence="3">
    <location>
        <begin position="938"/>
        <end position="996"/>
    </location>
</feature>
<proteinExistence type="predicted"/>
<dbReference type="InterPro" id="IPR013378">
    <property type="entry name" value="InlB-like_B-rpt"/>
</dbReference>
<dbReference type="InterPro" id="IPR025883">
    <property type="entry name" value="Cadherin-like_domain"/>
</dbReference>
<dbReference type="InterPro" id="IPR044048">
    <property type="entry name" value="Big_12"/>
</dbReference>
<protein>
    <submittedName>
        <fullName evidence="4">DUF5011 domain-containing protein</fullName>
    </submittedName>
</protein>
<dbReference type="InterPro" id="IPR036116">
    <property type="entry name" value="FN3_sf"/>
</dbReference>
<evidence type="ECO:0000259" key="3">
    <source>
        <dbReference type="PROSITE" id="PS51272"/>
    </source>
</evidence>
<dbReference type="RefSeq" id="WP_199019061.1">
    <property type="nucleotide sequence ID" value="NZ_JAELUP010000031.1"/>
</dbReference>
<keyword evidence="5" id="KW-1185">Reference proteome</keyword>
<evidence type="ECO:0000313" key="5">
    <source>
        <dbReference type="Proteomes" id="UP000640274"/>
    </source>
</evidence>
<dbReference type="InterPro" id="IPR013783">
    <property type="entry name" value="Ig-like_fold"/>
</dbReference>
<evidence type="ECO:0000259" key="2">
    <source>
        <dbReference type="PROSITE" id="PS50853"/>
    </source>
</evidence>
<dbReference type="InterPro" id="IPR051465">
    <property type="entry name" value="Cell_Envelope_Struct_Comp"/>
</dbReference>
<comment type="caution">
    <text evidence="4">The sequence shown here is derived from an EMBL/GenBank/DDBJ whole genome shotgun (WGS) entry which is preliminary data.</text>
</comment>
<comment type="subcellular location">
    <subcellularLocation>
        <location evidence="1">Cell envelope</location>
    </subcellularLocation>
</comment>
<gene>
    <name evidence="4" type="ORF">JFN88_09355</name>
</gene>
<organism evidence="4 5">
    <name type="scientific">Paenibacillus roseus</name>
    <dbReference type="NCBI Taxonomy" id="2798579"/>
    <lineage>
        <taxon>Bacteria</taxon>
        <taxon>Bacillati</taxon>
        <taxon>Bacillota</taxon>
        <taxon>Bacilli</taxon>
        <taxon>Bacillales</taxon>
        <taxon>Paenibacillaceae</taxon>
        <taxon>Paenibacillus</taxon>
    </lineage>
</organism>
<dbReference type="CDD" id="cd00063">
    <property type="entry name" value="FN3"/>
    <property type="match status" value="1"/>
</dbReference>
<dbReference type="PROSITE" id="PS50853">
    <property type="entry name" value="FN3"/>
    <property type="match status" value="1"/>
</dbReference>
<feature type="domain" description="Fibronectin type-III" evidence="2">
    <location>
        <begin position="301"/>
        <end position="398"/>
    </location>
</feature>
<dbReference type="Pfam" id="PF09479">
    <property type="entry name" value="Flg_new"/>
    <property type="match status" value="1"/>
</dbReference>
<dbReference type="GO" id="GO:0030313">
    <property type="term" value="C:cell envelope"/>
    <property type="evidence" value="ECO:0007669"/>
    <property type="project" value="UniProtKB-SubCell"/>
</dbReference>
<dbReference type="SUPFAM" id="SSF51004">
    <property type="entry name" value="C-terminal (heme d1) domain of cytochrome cd1-nitrite reductase"/>
    <property type="match status" value="1"/>
</dbReference>
<evidence type="ECO:0000256" key="1">
    <source>
        <dbReference type="ARBA" id="ARBA00004196"/>
    </source>
</evidence>
<name>A0A934J674_9BACL</name>